<evidence type="ECO:0000313" key="2">
    <source>
        <dbReference type="EMBL" id="USI74653.1"/>
    </source>
</evidence>
<dbReference type="SUPFAM" id="SSF51735">
    <property type="entry name" value="NAD(P)-binding Rossmann-fold domains"/>
    <property type="match status" value="1"/>
</dbReference>
<evidence type="ECO:0000259" key="1">
    <source>
        <dbReference type="Pfam" id="PF13460"/>
    </source>
</evidence>
<proteinExistence type="predicted"/>
<dbReference type="InterPro" id="IPR016040">
    <property type="entry name" value="NAD(P)-bd_dom"/>
</dbReference>
<name>A0ABY4XCF4_9SPHN</name>
<dbReference type="InterPro" id="IPR036291">
    <property type="entry name" value="NAD(P)-bd_dom_sf"/>
</dbReference>
<protein>
    <submittedName>
        <fullName evidence="2">SDR family oxidoreductase</fullName>
    </submittedName>
</protein>
<evidence type="ECO:0000313" key="3">
    <source>
        <dbReference type="Proteomes" id="UP001056937"/>
    </source>
</evidence>
<dbReference type="Gene3D" id="3.40.50.720">
    <property type="entry name" value="NAD(P)-binding Rossmann-like Domain"/>
    <property type="match status" value="1"/>
</dbReference>
<dbReference type="RefSeq" id="WP_252168464.1">
    <property type="nucleotide sequence ID" value="NZ_CP084931.1"/>
</dbReference>
<dbReference type="Pfam" id="PF13460">
    <property type="entry name" value="NAD_binding_10"/>
    <property type="match status" value="1"/>
</dbReference>
<dbReference type="PANTHER" id="PTHR15020">
    <property type="entry name" value="FLAVIN REDUCTASE-RELATED"/>
    <property type="match status" value="1"/>
</dbReference>
<dbReference type="EMBL" id="CP084931">
    <property type="protein sequence ID" value="USI74653.1"/>
    <property type="molecule type" value="Genomic_DNA"/>
</dbReference>
<dbReference type="PANTHER" id="PTHR15020:SF50">
    <property type="entry name" value="UPF0659 PROTEIN YMR090W"/>
    <property type="match status" value="1"/>
</dbReference>
<reference evidence="2" key="1">
    <citation type="journal article" date="2022" name="Toxins">
        <title>Genomic Analysis of Sphingopyxis sp. USTB-05 for Biodegrading Cyanobacterial Hepatotoxins.</title>
        <authorList>
            <person name="Liu C."/>
            <person name="Xu Q."/>
            <person name="Zhao Z."/>
            <person name="Zhang H."/>
            <person name="Liu X."/>
            <person name="Yin C."/>
            <person name="Liu Y."/>
            <person name="Yan H."/>
        </authorList>
    </citation>
    <scope>NUCLEOTIDE SEQUENCE</scope>
    <source>
        <strain evidence="2">NBD5</strain>
    </source>
</reference>
<organism evidence="2 3">
    <name type="scientific">Sphingomonas morindae</name>
    <dbReference type="NCBI Taxonomy" id="1541170"/>
    <lineage>
        <taxon>Bacteria</taxon>
        <taxon>Pseudomonadati</taxon>
        <taxon>Pseudomonadota</taxon>
        <taxon>Alphaproteobacteria</taxon>
        <taxon>Sphingomonadales</taxon>
        <taxon>Sphingomonadaceae</taxon>
        <taxon>Sphingomonas</taxon>
    </lineage>
</organism>
<keyword evidence="3" id="KW-1185">Reference proteome</keyword>
<dbReference type="Proteomes" id="UP001056937">
    <property type="component" value="Chromosome 2"/>
</dbReference>
<accession>A0ABY4XCF4</accession>
<feature type="domain" description="NAD(P)-binding" evidence="1">
    <location>
        <begin position="7"/>
        <end position="199"/>
    </location>
</feature>
<sequence>MKLLVFGGGGRTGRDLIVQLLARGHKATALVRDARAFGLSYDRLRAVSCDALEPASFQAALEGQEAVLSVLGVTGFWASLRPMTFYRDSARAIVTGMRAAGVARLVLVSSIGVLDKPAAPAWYRALVKPLLRHKYADMRAMEAFVARSGLDWTIVRAARLIDGPLTQHYRVGAGGTLPDITTISRSDLADFLARAVADPAMAGQMYAISR</sequence>
<gene>
    <name evidence="2" type="ORF">LHA26_18040</name>
</gene>